<accession>A0A161WVY9</accession>
<dbReference type="Gramene" id="KZN02885">
    <property type="protein sequence ID" value="KZN02885"/>
    <property type="gene ID" value="DCAR_011641"/>
</dbReference>
<evidence type="ECO:0000313" key="2">
    <source>
        <dbReference type="EMBL" id="KZN02885.1"/>
    </source>
</evidence>
<name>A0A161WVY9_DAUCS</name>
<evidence type="ECO:0000313" key="3">
    <source>
        <dbReference type="EMBL" id="WOG93865.1"/>
    </source>
</evidence>
<organism evidence="2">
    <name type="scientific">Daucus carota subsp. sativus</name>
    <name type="common">Carrot</name>
    <dbReference type="NCBI Taxonomy" id="79200"/>
    <lineage>
        <taxon>Eukaryota</taxon>
        <taxon>Viridiplantae</taxon>
        <taxon>Streptophyta</taxon>
        <taxon>Embryophyta</taxon>
        <taxon>Tracheophyta</taxon>
        <taxon>Spermatophyta</taxon>
        <taxon>Magnoliopsida</taxon>
        <taxon>eudicotyledons</taxon>
        <taxon>Gunneridae</taxon>
        <taxon>Pentapetalae</taxon>
        <taxon>asterids</taxon>
        <taxon>campanulids</taxon>
        <taxon>Apiales</taxon>
        <taxon>Apiaceae</taxon>
        <taxon>Apioideae</taxon>
        <taxon>Scandiceae</taxon>
        <taxon>Daucinae</taxon>
        <taxon>Daucus</taxon>
        <taxon>Daucus sect. Daucus</taxon>
    </lineage>
</organism>
<feature type="region of interest" description="Disordered" evidence="1">
    <location>
        <begin position="18"/>
        <end position="39"/>
    </location>
</feature>
<dbReference type="EMBL" id="CP093345">
    <property type="protein sequence ID" value="WOG93865.1"/>
    <property type="molecule type" value="Genomic_DNA"/>
</dbReference>
<dbReference type="Proteomes" id="UP000077755">
    <property type="component" value="Chromosome 3"/>
</dbReference>
<gene>
    <name evidence="2" type="ORF">DCAR_011641</name>
    <name evidence="3" type="ORF">DCAR_0313153</name>
</gene>
<dbReference type="AlphaFoldDB" id="A0A161WVY9"/>
<reference evidence="2" key="1">
    <citation type="journal article" date="2016" name="Nat. Genet.">
        <title>A high-quality carrot genome assembly provides new insights into carotenoid accumulation and asterid genome evolution.</title>
        <authorList>
            <person name="Iorizzo M."/>
            <person name="Ellison S."/>
            <person name="Senalik D."/>
            <person name="Zeng P."/>
            <person name="Satapoomin P."/>
            <person name="Huang J."/>
            <person name="Bowman M."/>
            <person name="Iovene M."/>
            <person name="Sanseverino W."/>
            <person name="Cavagnaro P."/>
            <person name="Yildiz M."/>
            <person name="Macko-Podgorni A."/>
            <person name="Moranska E."/>
            <person name="Grzebelus E."/>
            <person name="Grzebelus D."/>
            <person name="Ashrafi H."/>
            <person name="Zheng Z."/>
            <person name="Cheng S."/>
            <person name="Spooner D."/>
            <person name="Van Deynze A."/>
            <person name="Simon P."/>
        </authorList>
    </citation>
    <scope>NUCLEOTIDE SEQUENCE [LARGE SCALE GENOMIC DNA]</scope>
    <source>
        <tissue evidence="2">Leaf</tissue>
    </source>
</reference>
<protein>
    <submittedName>
        <fullName evidence="2">Uncharacterized protein</fullName>
    </submittedName>
</protein>
<dbReference type="EMBL" id="LNRQ01000003">
    <property type="protein sequence ID" value="KZN02885.1"/>
    <property type="molecule type" value="Genomic_DNA"/>
</dbReference>
<reference evidence="3" key="2">
    <citation type="submission" date="2022-03" db="EMBL/GenBank/DDBJ databases">
        <title>Draft title - Genomic analysis of global carrot germplasm unveils the trajectory of domestication and the origin of high carotenoid orange carrot.</title>
        <authorList>
            <person name="Iorizzo M."/>
            <person name="Ellison S."/>
            <person name="Senalik D."/>
            <person name="Macko-Podgorni A."/>
            <person name="Grzebelus D."/>
            <person name="Bostan H."/>
            <person name="Rolling W."/>
            <person name="Curaba J."/>
            <person name="Simon P."/>
        </authorList>
    </citation>
    <scope>NUCLEOTIDE SEQUENCE</scope>
    <source>
        <tissue evidence="3">Leaf</tissue>
    </source>
</reference>
<proteinExistence type="predicted"/>
<sequence>MQTSIDLSSVISPVQRRRSRCPVIQSTSGVRSSHQYPETPYRLDASPDGIYFFKDQGKMYA</sequence>
<evidence type="ECO:0000256" key="1">
    <source>
        <dbReference type="SAM" id="MobiDB-lite"/>
    </source>
</evidence>
<keyword evidence="4" id="KW-1185">Reference proteome</keyword>
<feature type="compositionally biased region" description="Polar residues" evidence="1">
    <location>
        <begin position="24"/>
        <end position="36"/>
    </location>
</feature>
<evidence type="ECO:0000313" key="4">
    <source>
        <dbReference type="Proteomes" id="UP000077755"/>
    </source>
</evidence>